<dbReference type="InterPro" id="IPR012337">
    <property type="entry name" value="RNaseH-like_sf"/>
</dbReference>
<keyword evidence="2" id="KW-1185">Reference proteome</keyword>
<organism evidence="1 2">
    <name type="scientific">Ignelater luminosus</name>
    <name type="common">Cucubano</name>
    <name type="synonym">Pyrophorus luminosus</name>
    <dbReference type="NCBI Taxonomy" id="2038154"/>
    <lineage>
        <taxon>Eukaryota</taxon>
        <taxon>Metazoa</taxon>
        <taxon>Ecdysozoa</taxon>
        <taxon>Arthropoda</taxon>
        <taxon>Hexapoda</taxon>
        <taxon>Insecta</taxon>
        <taxon>Pterygota</taxon>
        <taxon>Neoptera</taxon>
        <taxon>Endopterygota</taxon>
        <taxon>Coleoptera</taxon>
        <taxon>Polyphaga</taxon>
        <taxon>Elateriformia</taxon>
        <taxon>Elateroidea</taxon>
        <taxon>Elateridae</taxon>
        <taxon>Agrypninae</taxon>
        <taxon>Pyrophorini</taxon>
        <taxon>Ignelater</taxon>
    </lineage>
</organism>
<dbReference type="SUPFAM" id="SSF53098">
    <property type="entry name" value="Ribonuclease H-like"/>
    <property type="match status" value="1"/>
</dbReference>
<reference evidence="1" key="1">
    <citation type="submission" date="2019-08" db="EMBL/GenBank/DDBJ databases">
        <title>The genome of the North American firefly Photinus pyralis.</title>
        <authorList>
            <consortium name="Photinus pyralis genome working group"/>
            <person name="Fallon T.R."/>
            <person name="Sander Lower S.E."/>
            <person name="Weng J.-K."/>
        </authorList>
    </citation>
    <scope>NUCLEOTIDE SEQUENCE</scope>
    <source>
        <strain evidence="1">TRF0915ILg1</strain>
        <tissue evidence="1">Whole body</tissue>
    </source>
</reference>
<sequence length="157" mass="17980">MYKTLTLRFNNSCTTQNLNSRSHQIFSTMPTFGVKPRQAPAEYIYHQVFAKMSSNEHITPRDSNHYVCPFLHFMPPGEDRPPHKSPAWHFHGPNARFAHVHMDIVGPLSPSADKQYILTLIDRFSKWPEAIPILDITAQTCSQAFCDHWVARFGVAS</sequence>
<dbReference type="AlphaFoldDB" id="A0A8K0CCI2"/>
<dbReference type="EMBL" id="VTPC01090662">
    <property type="protein sequence ID" value="KAF2882018.1"/>
    <property type="molecule type" value="Genomic_DNA"/>
</dbReference>
<accession>A0A8K0CCI2</accession>
<evidence type="ECO:0000313" key="1">
    <source>
        <dbReference type="EMBL" id="KAF2882018.1"/>
    </source>
</evidence>
<dbReference type="Proteomes" id="UP000801492">
    <property type="component" value="Unassembled WGS sequence"/>
</dbReference>
<dbReference type="Gene3D" id="3.30.420.10">
    <property type="entry name" value="Ribonuclease H-like superfamily/Ribonuclease H"/>
    <property type="match status" value="1"/>
</dbReference>
<evidence type="ECO:0000313" key="2">
    <source>
        <dbReference type="Proteomes" id="UP000801492"/>
    </source>
</evidence>
<name>A0A8K0CCI2_IGNLU</name>
<comment type="caution">
    <text evidence="1">The sequence shown here is derived from an EMBL/GenBank/DDBJ whole genome shotgun (WGS) entry which is preliminary data.</text>
</comment>
<proteinExistence type="predicted"/>
<evidence type="ECO:0008006" key="3">
    <source>
        <dbReference type="Google" id="ProtNLM"/>
    </source>
</evidence>
<dbReference type="InterPro" id="IPR036397">
    <property type="entry name" value="RNaseH_sf"/>
</dbReference>
<protein>
    <recommendedName>
        <fullName evidence="3">Integrase catalytic domain-containing protein</fullName>
    </recommendedName>
</protein>
<dbReference type="GO" id="GO:0003676">
    <property type="term" value="F:nucleic acid binding"/>
    <property type="evidence" value="ECO:0007669"/>
    <property type="project" value="InterPro"/>
</dbReference>
<dbReference type="OrthoDB" id="8193444at2759"/>
<gene>
    <name evidence="1" type="ORF">ILUMI_24166</name>
</gene>